<reference evidence="1" key="2">
    <citation type="submission" date="2021-09" db="EMBL/GenBank/DDBJ databases">
        <authorList>
            <person name="Jia N."/>
            <person name="Wang J."/>
            <person name="Shi W."/>
            <person name="Du L."/>
            <person name="Sun Y."/>
            <person name="Zhan W."/>
            <person name="Jiang J."/>
            <person name="Wang Q."/>
            <person name="Zhang B."/>
            <person name="Ji P."/>
            <person name="Sakyi L.B."/>
            <person name="Cui X."/>
            <person name="Yuan T."/>
            <person name="Jiang B."/>
            <person name="Yang W."/>
            <person name="Lam T.T.-Y."/>
            <person name="Chang Q."/>
            <person name="Ding S."/>
            <person name="Wang X."/>
            <person name="Zhu J."/>
            <person name="Ruan X."/>
            <person name="Zhao L."/>
            <person name="Wei J."/>
            <person name="Que T."/>
            <person name="Du C."/>
            <person name="Cheng J."/>
            <person name="Dai P."/>
            <person name="Han X."/>
            <person name="Huang E."/>
            <person name="Gao Y."/>
            <person name="Liu J."/>
            <person name="Shao H."/>
            <person name="Ye R."/>
            <person name="Li L."/>
            <person name="Wei W."/>
            <person name="Wang X."/>
            <person name="Wang C."/>
            <person name="Huo Q."/>
            <person name="Li W."/>
            <person name="Guo W."/>
            <person name="Chen H."/>
            <person name="Chen S."/>
            <person name="Zhou L."/>
            <person name="Zhou L."/>
            <person name="Ni X."/>
            <person name="Tian J."/>
            <person name="Zhou Y."/>
            <person name="Sheng Y."/>
            <person name="Liu T."/>
            <person name="Pan Y."/>
            <person name="Xia L."/>
            <person name="Li J."/>
            <person name="Zhao F."/>
            <person name="Cao W."/>
        </authorList>
    </citation>
    <scope>NUCLEOTIDE SEQUENCE</scope>
    <source>
        <strain evidence="1">Rmic-2018</strain>
        <tissue evidence="1">Larvae</tissue>
    </source>
</reference>
<dbReference type="Proteomes" id="UP000821866">
    <property type="component" value="Chromosome 7"/>
</dbReference>
<evidence type="ECO:0000313" key="1">
    <source>
        <dbReference type="EMBL" id="KAH8020834.1"/>
    </source>
</evidence>
<protein>
    <submittedName>
        <fullName evidence="1">Uncharacterized protein</fullName>
    </submittedName>
</protein>
<dbReference type="EMBL" id="JABSTU010000009">
    <property type="protein sequence ID" value="KAH8020834.1"/>
    <property type="molecule type" value="Genomic_DNA"/>
</dbReference>
<sequence>MSVSGLAPPLPFLPTPGRPAVAWPQWIRIFENFLLAAGVLVCAPDRRKALLIHSLSIEGQRIFHTLPLQSSANAKSGEPTTDTHSGDVKYSSQIHHEASSVRYRCRIAACALHDNNKCCGRTSPVR</sequence>
<accession>A0A9J6DFP6</accession>
<gene>
    <name evidence="1" type="ORF">HPB51_005275</name>
</gene>
<keyword evidence="2" id="KW-1185">Reference proteome</keyword>
<name>A0A9J6DFP6_RHIMP</name>
<dbReference type="VEuPathDB" id="VectorBase:LOC119169536"/>
<proteinExistence type="predicted"/>
<reference evidence="1" key="1">
    <citation type="journal article" date="2020" name="Cell">
        <title>Large-Scale Comparative Analyses of Tick Genomes Elucidate Their Genetic Diversity and Vector Capacities.</title>
        <authorList>
            <consortium name="Tick Genome and Microbiome Consortium (TIGMIC)"/>
            <person name="Jia N."/>
            <person name="Wang J."/>
            <person name="Shi W."/>
            <person name="Du L."/>
            <person name="Sun Y."/>
            <person name="Zhan W."/>
            <person name="Jiang J.F."/>
            <person name="Wang Q."/>
            <person name="Zhang B."/>
            <person name="Ji P."/>
            <person name="Bell-Sakyi L."/>
            <person name="Cui X.M."/>
            <person name="Yuan T.T."/>
            <person name="Jiang B.G."/>
            <person name="Yang W.F."/>
            <person name="Lam T.T."/>
            <person name="Chang Q.C."/>
            <person name="Ding S.J."/>
            <person name="Wang X.J."/>
            <person name="Zhu J.G."/>
            <person name="Ruan X.D."/>
            <person name="Zhao L."/>
            <person name="Wei J.T."/>
            <person name="Ye R.Z."/>
            <person name="Que T.C."/>
            <person name="Du C.H."/>
            <person name="Zhou Y.H."/>
            <person name="Cheng J.X."/>
            <person name="Dai P.F."/>
            <person name="Guo W.B."/>
            <person name="Han X.H."/>
            <person name="Huang E.J."/>
            <person name="Li L.F."/>
            <person name="Wei W."/>
            <person name="Gao Y.C."/>
            <person name="Liu J.Z."/>
            <person name="Shao H.Z."/>
            <person name="Wang X."/>
            <person name="Wang C.C."/>
            <person name="Yang T.C."/>
            <person name="Huo Q.B."/>
            <person name="Li W."/>
            <person name="Chen H.Y."/>
            <person name="Chen S.E."/>
            <person name="Zhou L.G."/>
            <person name="Ni X.B."/>
            <person name="Tian J.H."/>
            <person name="Sheng Y."/>
            <person name="Liu T."/>
            <person name="Pan Y.S."/>
            <person name="Xia L.Y."/>
            <person name="Li J."/>
            <person name="Zhao F."/>
            <person name="Cao W.C."/>
        </authorList>
    </citation>
    <scope>NUCLEOTIDE SEQUENCE</scope>
    <source>
        <strain evidence="1">Rmic-2018</strain>
    </source>
</reference>
<dbReference type="AlphaFoldDB" id="A0A9J6DFP6"/>
<organism evidence="1 2">
    <name type="scientific">Rhipicephalus microplus</name>
    <name type="common">Cattle tick</name>
    <name type="synonym">Boophilus microplus</name>
    <dbReference type="NCBI Taxonomy" id="6941"/>
    <lineage>
        <taxon>Eukaryota</taxon>
        <taxon>Metazoa</taxon>
        <taxon>Ecdysozoa</taxon>
        <taxon>Arthropoda</taxon>
        <taxon>Chelicerata</taxon>
        <taxon>Arachnida</taxon>
        <taxon>Acari</taxon>
        <taxon>Parasitiformes</taxon>
        <taxon>Ixodida</taxon>
        <taxon>Ixodoidea</taxon>
        <taxon>Ixodidae</taxon>
        <taxon>Rhipicephalinae</taxon>
        <taxon>Rhipicephalus</taxon>
        <taxon>Boophilus</taxon>
    </lineage>
</organism>
<evidence type="ECO:0000313" key="2">
    <source>
        <dbReference type="Proteomes" id="UP000821866"/>
    </source>
</evidence>
<comment type="caution">
    <text evidence="1">The sequence shown here is derived from an EMBL/GenBank/DDBJ whole genome shotgun (WGS) entry which is preliminary data.</text>
</comment>